<name>A0AAE1EDU3_9GAST</name>
<proteinExistence type="predicted"/>
<reference evidence="2" key="1">
    <citation type="journal article" date="2023" name="G3 (Bethesda)">
        <title>A reference genome for the long-term kleptoplast-retaining sea slug Elysia crispata morphotype clarki.</title>
        <authorList>
            <person name="Eastman K.E."/>
            <person name="Pendleton A.L."/>
            <person name="Shaikh M.A."/>
            <person name="Suttiyut T."/>
            <person name="Ogas R."/>
            <person name="Tomko P."/>
            <person name="Gavelis G."/>
            <person name="Widhalm J.R."/>
            <person name="Wisecaver J.H."/>
        </authorList>
    </citation>
    <scope>NUCLEOTIDE SEQUENCE</scope>
    <source>
        <strain evidence="2">ECLA1</strain>
    </source>
</reference>
<dbReference type="AlphaFoldDB" id="A0AAE1EDU3"/>
<feature type="region of interest" description="Disordered" evidence="1">
    <location>
        <begin position="190"/>
        <end position="212"/>
    </location>
</feature>
<accession>A0AAE1EDU3</accession>
<sequence length="236" mass="26533">MFVLSFYPYGPELDRMVHTIPVAPTSSFHATLLLWRPATMLHFSCGDQLPCYTSLVATSSFHATLLLWRPAAMLHFCCGDQLPCYTSVVATSCHATLLLWRPATMLHFCCGDQLPCYTSLVATSSFHATRVAKRSTRHYKLALDGRRHWRPTALNWPRSVGPSTVISGHILHRGQGYNQSDSPGRWTLAHKRRTRSDHHQSKSVGEKKSGHKLKEKIVLYPLKTFDRHNHSTGAAG</sequence>
<organism evidence="2 3">
    <name type="scientific">Elysia crispata</name>
    <name type="common">lettuce slug</name>
    <dbReference type="NCBI Taxonomy" id="231223"/>
    <lineage>
        <taxon>Eukaryota</taxon>
        <taxon>Metazoa</taxon>
        <taxon>Spiralia</taxon>
        <taxon>Lophotrochozoa</taxon>
        <taxon>Mollusca</taxon>
        <taxon>Gastropoda</taxon>
        <taxon>Heterobranchia</taxon>
        <taxon>Euthyneura</taxon>
        <taxon>Panpulmonata</taxon>
        <taxon>Sacoglossa</taxon>
        <taxon>Placobranchoidea</taxon>
        <taxon>Plakobranchidae</taxon>
        <taxon>Elysia</taxon>
    </lineage>
</organism>
<gene>
    <name evidence="2" type="ORF">RRG08_066235</name>
</gene>
<evidence type="ECO:0000313" key="3">
    <source>
        <dbReference type="Proteomes" id="UP001283361"/>
    </source>
</evidence>
<comment type="caution">
    <text evidence="2">The sequence shown here is derived from an EMBL/GenBank/DDBJ whole genome shotgun (WGS) entry which is preliminary data.</text>
</comment>
<keyword evidence="3" id="KW-1185">Reference proteome</keyword>
<dbReference type="EMBL" id="JAWDGP010000067">
    <property type="protein sequence ID" value="KAK3803999.1"/>
    <property type="molecule type" value="Genomic_DNA"/>
</dbReference>
<feature type="compositionally biased region" description="Basic and acidic residues" evidence="1">
    <location>
        <begin position="197"/>
        <end position="208"/>
    </location>
</feature>
<dbReference type="Proteomes" id="UP001283361">
    <property type="component" value="Unassembled WGS sequence"/>
</dbReference>
<protein>
    <submittedName>
        <fullName evidence="2">Uncharacterized protein</fullName>
    </submittedName>
</protein>
<evidence type="ECO:0000256" key="1">
    <source>
        <dbReference type="SAM" id="MobiDB-lite"/>
    </source>
</evidence>
<evidence type="ECO:0000313" key="2">
    <source>
        <dbReference type="EMBL" id="KAK3803999.1"/>
    </source>
</evidence>